<keyword evidence="1" id="KW-0812">Transmembrane</keyword>
<accession>A0A2S1R1E3</accession>
<organism evidence="2 3">
    <name type="scientific">Flavobacterium album</name>
    <dbReference type="NCBI Taxonomy" id="2175091"/>
    <lineage>
        <taxon>Bacteria</taxon>
        <taxon>Pseudomonadati</taxon>
        <taxon>Bacteroidota</taxon>
        <taxon>Flavobacteriia</taxon>
        <taxon>Flavobacteriales</taxon>
        <taxon>Flavobacteriaceae</taxon>
        <taxon>Flavobacterium</taxon>
    </lineage>
</organism>
<gene>
    <name evidence="2" type="ORF">HYN59_15710</name>
</gene>
<feature type="transmembrane region" description="Helical" evidence="1">
    <location>
        <begin position="21"/>
        <end position="41"/>
    </location>
</feature>
<evidence type="ECO:0000313" key="2">
    <source>
        <dbReference type="EMBL" id="AWH86465.1"/>
    </source>
</evidence>
<feature type="transmembrane region" description="Helical" evidence="1">
    <location>
        <begin position="83"/>
        <end position="105"/>
    </location>
</feature>
<sequence>MYNTIENNMPHLVKQLSGIAVWLFAISLGIGTAVLLMQAMADNSYQYYGIGFVYVIIATFINTIAFCVLLIHAWIYAEYRKILLMRAALLLANIPIALAYMYIVFEILPCYGRF</sequence>
<dbReference type="Proteomes" id="UP000244929">
    <property type="component" value="Chromosome"/>
</dbReference>
<name>A0A2S1R1E3_9FLAO</name>
<dbReference type="KEGG" id="falb:HYN59_15710"/>
<dbReference type="RefSeq" id="WP_108779188.1">
    <property type="nucleotide sequence ID" value="NZ_CP029186.1"/>
</dbReference>
<keyword evidence="1" id="KW-1133">Transmembrane helix</keyword>
<evidence type="ECO:0000313" key="3">
    <source>
        <dbReference type="Proteomes" id="UP000244929"/>
    </source>
</evidence>
<dbReference type="AlphaFoldDB" id="A0A2S1R1E3"/>
<dbReference type="EMBL" id="CP029186">
    <property type="protein sequence ID" value="AWH86465.1"/>
    <property type="molecule type" value="Genomic_DNA"/>
</dbReference>
<evidence type="ECO:0000256" key="1">
    <source>
        <dbReference type="SAM" id="Phobius"/>
    </source>
</evidence>
<protein>
    <submittedName>
        <fullName evidence="2">Uncharacterized protein</fullName>
    </submittedName>
</protein>
<keyword evidence="3" id="KW-1185">Reference proteome</keyword>
<keyword evidence="1" id="KW-0472">Membrane</keyword>
<proteinExistence type="predicted"/>
<feature type="transmembrane region" description="Helical" evidence="1">
    <location>
        <begin position="47"/>
        <end position="71"/>
    </location>
</feature>
<reference evidence="2 3" key="1">
    <citation type="submission" date="2018-04" db="EMBL/GenBank/DDBJ databases">
        <title>Genome sequencing of Flavobacterium sp. HYN0059.</title>
        <authorList>
            <person name="Yi H."/>
            <person name="Baek C."/>
        </authorList>
    </citation>
    <scope>NUCLEOTIDE SEQUENCE [LARGE SCALE GENOMIC DNA]</scope>
    <source>
        <strain evidence="2 3">HYN0059</strain>
    </source>
</reference>